<organism evidence="4">
    <name type="scientific">Streptomyces conglobatus</name>
    <dbReference type="NCBI Taxonomy" id="1653203"/>
    <lineage>
        <taxon>Bacteria</taxon>
        <taxon>Bacillati</taxon>
        <taxon>Actinomycetota</taxon>
        <taxon>Actinomycetes</taxon>
        <taxon>Kitasatosporales</taxon>
        <taxon>Streptomycetaceae</taxon>
        <taxon>Streptomyces</taxon>
    </lineage>
</organism>
<sequence>MLRCDYIVPGQKPESRPGHFVLGEVTYGLAGSNPLTLDGAPVLHAHMAATEAEVRTERWTVDQPVHTGTENGLVYAHTDDYLFCAGYIPAQGTYTDATRTAYAAVFELVERLGYPSIFRMWNLIGRINEPNAEGLEVYRDFCRGRAQAFEQYTAEGRDMPAATGIGARGEGIGFYFLASRSGSRTNIENNRQIPAYHYPEQYGPKPPSFARATRLTPRGAKDDAAHLYISGTAAILGHQTVHADSIDKQCQVALENIEHLIGDHNLKEHGIVRGHQLSDLSLVKVYVRHRDDMPLVRDACREAFPEPVDIAYFNVDICRSDLLVEIEGIIA</sequence>
<evidence type="ECO:0000256" key="1">
    <source>
        <dbReference type="PIRSR" id="PIRSR631038-1"/>
    </source>
</evidence>
<dbReference type="AlphaFoldDB" id="A0A5Q0V469"/>
<feature type="binding site" evidence="2">
    <location>
        <position position="198"/>
    </location>
    <ligand>
        <name>substrate</name>
    </ligand>
</feature>
<gene>
    <name evidence="4" type="primary">nat-hyg5</name>
</gene>
<name>A0A5Q0V469_9ACTN</name>
<feature type="active site" description="Proton acceptor" evidence="1">
    <location>
        <position position="325"/>
    </location>
</feature>
<dbReference type="Pfam" id="PF21168">
    <property type="entry name" value="FkbO_Hyg5-like_N"/>
    <property type="match status" value="1"/>
</dbReference>
<feature type="binding site" evidence="2">
    <location>
        <position position="145"/>
    </location>
    <ligand>
        <name>substrate</name>
    </ligand>
</feature>
<dbReference type="SUPFAM" id="SSF55298">
    <property type="entry name" value="YjgF-like"/>
    <property type="match status" value="1"/>
</dbReference>
<feature type="domain" description="Chorismatase FkbO/Hyg5-like N-terminal" evidence="3">
    <location>
        <begin position="57"/>
        <end position="178"/>
    </location>
</feature>
<feature type="binding site" evidence="2">
    <location>
        <position position="211"/>
    </location>
    <ligand>
        <name>substrate</name>
    </ligand>
</feature>
<protein>
    <submittedName>
        <fullName evidence="4">CH-Hyg5 type chorismatase</fullName>
    </submittedName>
</protein>
<dbReference type="InterPro" id="IPR035959">
    <property type="entry name" value="RutC-like_sf"/>
</dbReference>
<dbReference type="InterPro" id="IPR049368">
    <property type="entry name" value="FkbO_Hyg5-like_N"/>
</dbReference>
<proteinExistence type="predicted"/>
<evidence type="ECO:0000259" key="3">
    <source>
        <dbReference type="Pfam" id="PF21168"/>
    </source>
</evidence>
<accession>A0A5Q0V469</accession>
<dbReference type="EMBL" id="MN158725">
    <property type="protein sequence ID" value="QGA89383.1"/>
    <property type="molecule type" value="Genomic_DNA"/>
</dbReference>
<feature type="binding site" evidence="2">
    <location>
        <position position="138"/>
    </location>
    <ligand>
        <name>substrate</name>
    </ligand>
</feature>
<dbReference type="Gene3D" id="3.30.1330.40">
    <property type="entry name" value="RutC-like"/>
    <property type="match status" value="1"/>
</dbReference>
<evidence type="ECO:0000256" key="2">
    <source>
        <dbReference type="PIRSR" id="PIRSR631038-2"/>
    </source>
</evidence>
<dbReference type="InterPro" id="IPR031038">
    <property type="entry name" value="Chori_FkbO_Hyg5"/>
</dbReference>
<evidence type="ECO:0000313" key="4">
    <source>
        <dbReference type="EMBL" id="QGA89383.1"/>
    </source>
</evidence>
<reference evidence="4" key="1">
    <citation type="submission" date="2019-07" db="EMBL/GenBank/DDBJ databases">
        <title>Discovery and Elucidation of Biosynthetic Pathway for the Neoantimycin Analogs with a 3-Hydroxybenzoic Acid Moiety and Selective Anticancer Activities.</title>
        <authorList>
            <person name="Zhou Y."/>
        </authorList>
    </citation>
    <scope>NUCLEOTIDE SEQUENCE</scope>
    <source>
        <strain evidence="4">ATCC 31005</strain>
    </source>
</reference>
<dbReference type="NCBIfam" id="TIGR04444">
    <property type="entry name" value="chori_FkbO_Hyg5"/>
    <property type="match status" value="1"/>
</dbReference>
<dbReference type="CDD" id="cd06153">
    <property type="entry name" value="YjgF_YER057c_UK114_like_5"/>
    <property type="match status" value="1"/>
</dbReference>